<dbReference type="GO" id="GO:0031418">
    <property type="term" value="F:L-ascorbic acid binding"/>
    <property type="evidence" value="ECO:0007669"/>
    <property type="project" value="InterPro"/>
</dbReference>
<keyword evidence="4" id="KW-0560">Oxidoreductase</keyword>
<organism evidence="7 8">
    <name type="scientific">Lysobacter enzymogenes</name>
    <dbReference type="NCBI Taxonomy" id="69"/>
    <lineage>
        <taxon>Bacteria</taxon>
        <taxon>Pseudomonadati</taxon>
        <taxon>Pseudomonadota</taxon>
        <taxon>Gammaproteobacteria</taxon>
        <taxon>Lysobacterales</taxon>
        <taxon>Lysobacteraceae</taxon>
        <taxon>Lysobacter</taxon>
    </lineage>
</organism>
<accession>A0AAU9AL62</accession>
<evidence type="ECO:0000256" key="5">
    <source>
        <dbReference type="ARBA" id="ARBA00023004"/>
    </source>
</evidence>
<dbReference type="RefSeq" id="WP_172437270.1">
    <property type="nucleotide sequence ID" value="NZ_AP014940.1"/>
</dbReference>
<evidence type="ECO:0000313" key="8">
    <source>
        <dbReference type="Proteomes" id="UP000218824"/>
    </source>
</evidence>
<dbReference type="GO" id="GO:0004656">
    <property type="term" value="F:procollagen-proline 4-dioxygenase activity"/>
    <property type="evidence" value="ECO:0007669"/>
    <property type="project" value="TreeGrafter"/>
</dbReference>
<dbReference type="Proteomes" id="UP000218824">
    <property type="component" value="Chromosome"/>
</dbReference>
<dbReference type="EMBL" id="AP014940">
    <property type="protein sequence ID" value="BAV98582.1"/>
    <property type="molecule type" value="Genomic_DNA"/>
</dbReference>
<dbReference type="GeneID" id="83064921"/>
<keyword evidence="2" id="KW-0479">Metal-binding</keyword>
<evidence type="ECO:0000256" key="4">
    <source>
        <dbReference type="ARBA" id="ARBA00023002"/>
    </source>
</evidence>
<evidence type="ECO:0000259" key="6">
    <source>
        <dbReference type="SMART" id="SM00702"/>
    </source>
</evidence>
<dbReference type="AlphaFoldDB" id="A0AAU9AL62"/>
<dbReference type="GO" id="GO:0005506">
    <property type="term" value="F:iron ion binding"/>
    <property type="evidence" value="ECO:0007669"/>
    <property type="project" value="InterPro"/>
</dbReference>
<dbReference type="InterPro" id="IPR044862">
    <property type="entry name" value="Pro_4_hyd_alph_FE2OG_OXY"/>
</dbReference>
<reference evidence="7 8" key="1">
    <citation type="journal article" date="2017" name="DNA Res.">
        <title>Complete genome sequence and expression profile of the commercial lytic enzyme producer Lysobacter enzymogenes M497-1.</title>
        <authorList>
            <person name="Takami H."/>
            <person name="Toyoda A."/>
            <person name="Uchiyama I."/>
            <person name="Itoh T."/>
            <person name="Takaki Y."/>
            <person name="Arai W."/>
            <person name="Nishi S."/>
            <person name="Kawai M."/>
            <person name="Shinya K."/>
            <person name="Ikeda H."/>
        </authorList>
    </citation>
    <scope>NUCLEOTIDE SEQUENCE [LARGE SCALE GENOMIC DNA]</scope>
    <source>
        <strain evidence="7 8">M497-1</strain>
    </source>
</reference>
<dbReference type="InterPro" id="IPR006620">
    <property type="entry name" value="Pro_4_hyd_alph"/>
</dbReference>
<comment type="cofactor">
    <cofactor evidence="1">
        <name>L-ascorbate</name>
        <dbReference type="ChEBI" id="CHEBI:38290"/>
    </cofactor>
</comment>
<sequence length="182" mass="20153">MQAIHHSATVFTLVGLLTAAECEALIAEAEARGFEPAGVRTADGGQKSMAHVRNNERVVFESPQWVDTLWQRLRAAELPALDNEIPAGLPRALRFYKYGPGQRFRMHKDGPWSEDGRSSKLTLLVYLNDGFVGGDTAFRGFRVEPRVGDALLFVHDTWHEGSAVEQGVKYALRSDVMYAPPA</sequence>
<keyword evidence="5" id="KW-0408">Iron</keyword>
<evidence type="ECO:0000256" key="2">
    <source>
        <dbReference type="ARBA" id="ARBA00022723"/>
    </source>
</evidence>
<gene>
    <name evidence="7" type="ORF">LEN_3095</name>
</gene>
<dbReference type="PANTHER" id="PTHR10869">
    <property type="entry name" value="PROLYL 4-HYDROXYLASE ALPHA SUBUNIT"/>
    <property type="match status" value="1"/>
</dbReference>
<dbReference type="KEGG" id="lem:LEN_3095"/>
<evidence type="ECO:0000256" key="3">
    <source>
        <dbReference type="ARBA" id="ARBA00022964"/>
    </source>
</evidence>
<evidence type="ECO:0000256" key="1">
    <source>
        <dbReference type="ARBA" id="ARBA00001961"/>
    </source>
</evidence>
<proteinExistence type="predicted"/>
<dbReference type="Gene3D" id="2.60.120.620">
    <property type="entry name" value="q2cbj1_9rhob like domain"/>
    <property type="match status" value="1"/>
</dbReference>
<evidence type="ECO:0000313" key="7">
    <source>
        <dbReference type="EMBL" id="BAV98582.1"/>
    </source>
</evidence>
<keyword evidence="3" id="KW-0223">Dioxygenase</keyword>
<dbReference type="Pfam" id="PF13640">
    <property type="entry name" value="2OG-FeII_Oxy_3"/>
    <property type="match status" value="1"/>
</dbReference>
<dbReference type="PANTHER" id="PTHR10869:SF236">
    <property type="entry name" value="PROLYL 4-HYDROXYLASE ALPHA SUBUNIT DOMAIN-CONTAINING PROTEIN"/>
    <property type="match status" value="1"/>
</dbReference>
<name>A0AAU9AL62_LYSEN</name>
<feature type="domain" description="Prolyl 4-hydroxylase alpha subunit" evidence="6">
    <location>
        <begin position="8"/>
        <end position="177"/>
    </location>
</feature>
<dbReference type="InterPro" id="IPR045054">
    <property type="entry name" value="P4HA-like"/>
</dbReference>
<protein>
    <submittedName>
        <fullName evidence="7">Iron-regulated protein</fullName>
    </submittedName>
</protein>
<dbReference type="SMART" id="SM00702">
    <property type="entry name" value="P4Hc"/>
    <property type="match status" value="1"/>
</dbReference>